<accession>A0AC60P8R0</accession>
<protein>
    <submittedName>
        <fullName evidence="1">Uncharacterized protein</fullName>
    </submittedName>
</protein>
<name>A0AC60P8R0_IXOPE</name>
<dbReference type="EMBL" id="JABSTQ010011029">
    <property type="protein sequence ID" value="KAG0415795.1"/>
    <property type="molecule type" value="Genomic_DNA"/>
</dbReference>
<keyword evidence="2" id="KW-1185">Reference proteome</keyword>
<evidence type="ECO:0000313" key="2">
    <source>
        <dbReference type="Proteomes" id="UP000805193"/>
    </source>
</evidence>
<reference evidence="1 2" key="1">
    <citation type="journal article" date="2020" name="Cell">
        <title>Large-Scale Comparative Analyses of Tick Genomes Elucidate Their Genetic Diversity and Vector Capacities.</title>
        <authorList>
            <consortium name="Tick Genome and Microbiome Consortium (TIGMIC)"/>
            <person name="Jia N."/>
            <person name="Wang J."/>
            <person name="Shi W."/>
            <person name="Du L."/>
            <person name="Sun Y."/>
            <person name="Zhan W."/>
            <person name="Jiang J.F."/>
            <person name="Wang Q."/>
            <person name="Zhang B."/>
            <person name="Ji P."/>
            <person name="Bell-Sakyi L."/>
            <person name="Cui X.M."/>
            <person name="Yuan T.T."/>
            <person name="Jiang B.G."/>
            <person name="Yang W.F."/>
            <person name="Lam T.T."/>
            <person name="Chang Q.C."/>
            <person name="Ding S.J."/>
            <person name="Wang X.J."/>
            <person name="Zhu J.G."/>
            <person name="Ruan X.D."/>
            <person name="Zhao L."/>
            <person name="Wei J.T."/>
            <person name="Ye R.Z."/>
            <person name="Que T.C."/>
            <person name="Du C.H."/>
            <person name="Zhou Y.H."/>
            <person name="Cheng J.X."/>
            <person name="Dai P.F."/>
            <person name="Guo W.B."/>
            <person name="Han X.H."/>
            <person name="Huang E.J."/>
            <person name="Li L.F."/>
            <person name="Wei W."/>
            <person name="Gao Y.C."/>
            <person name="Liu J.Z."/>
            <person name="Shao H.Z."/>
            <person name="Wang X."/>
            <person name="Wang C.C."/>
            <person name="Yang T.C."/>
            <person name="Huo Q.B."/>
            <person name="Li W."/>
            <person name="Chen H.Y."/>
            <person name="Chen S.E."/>
            <person name="Zhou L.G."/>
            <person name="Ni X.B."/>
            <person name="Tian J.H."/>
            <person name="Sheng Y."/>
            <person name="Liu T."/>
            <person name="Pan Y.S."/>
            <person name="Xia L.Y."/>
            <person name="Li J."/>
            <person name="Zhao F."/>
            <person name="Cao W.C."/>
        </authorList>
    </citation>
    <scope>NUCLEOTIDE SEQUENCE [LARGE SCALE GENOMIC DNA]</scope>
    <source>
        <strain evidence="1">Iper-2018</strain>
    </source>
</reference>
<organism evidence="1 2">
    <name type="scientific">Ixodes persulcatus</name>
    <name type="common">Taiga tick</name>
    <dbReference type="NCBI Taxonomy" id="34615"/>
    <lineage>
        <taxon>Eukaryota</taxon>
        <taxon>Metazoa</taxon>
        <taxon>Ecdysozoa</taxon>
        <taxon>Arthropoda</taxon>
        <taxon>Chelicerata</taxon>
        <taxon>Arachnida</taxon>
        <taxon>Acari</taxon>
        <taxon>Parasitiformes</taxon>
        <taxon>Ixodida</taxon>
        <taxon>Ixodoidea</taxon>
        <taxon>Ixodidae</taxon>
        <taxon>Ixodinae</taxon>
        <taxon>Ixodes</taxon>
    </lineage>
</organism>
<sequence>MTGTALSGPPETQSLELDALELERFLLPDREALPLRRFLRPLSPLELLELLELEDALLELDDRLRPRRPRCPLLPRDRSSSEESPRPLAFRRPPPEDELADRFRFRPGGLGERLRLPRRPLDWLRDREREILEAPRLDSRAALDDDPSATFPLGRSLDGATVGELFEELLRRSAVFGAEVRLGAGVAEVASFVGFWARLLPESG</sequence>
<dbReference type="Proteomes" id="UP000805193">
    <property type="component" value="Unassembled WGS sequence"/>
</dbReference>
<gene>
    <name evidence="1" type="ORF">HPB47_007033</name>
</gene>
<comment type="caution">
    <text evidence="1">The sequence shown here is derived from an EMBL/GenBank/DDBJ whole genome shotgun (WGS) entry which is preliminary data.</text>
</comment>
<evidence type="ECO:0000313" key="1">
    <source>
        <dbReference type="EMBL" id="KAG0415795.1"/>
    </source>
</evidence>
<proteinExistence type="predicted"/>